<dbReference type="PROSITE" id="PS50006">
    <property type="entry name" value="FHA_DOMAIN"/>
    <property type="match status" value="1"/>
</dbReference>
<protein>
    <submittedName>
        <fullName evidence="3">Type VI secretion system FHA domain protein</fullName>
    </submittedName>
</protein>
<dbReference type="Proteomes" id="UP000052022">
    <property type="component" value="Unassembled WGS sequence"/>
</dbReference>
<dbReference type="InterPro" id="IPR046883">
    <property type="entry name" value="T6SS_FHA_C"/>
</dbReference>
<name>A0A0P1G971_9RHOB</name>
<accession>A0A0P1G971</accession>
<dbReference type="AlphaFoldDB" id="A0A0P1G971"/>
<dbReference type="NCBIfam" id="TIGR03354">
    <property type="entry name" value="VI_FHA"/>
    <property type="match status" value="1"/>
</dbReference>
<dbReference type="STRING" id="928856.SAMN04488049_12611"/>
<evidence type="ECO:0000313" key="3">
    <source>
        <dbReference type="EMBL" id="CUH78128.1"/>
    </source>
</evidence>
<dbReference type="OrthoDB" id="273564at2"/>
<proteinExistence type="predicted"/>
<feature type="compositionally biased region" description="Low complexity" evidence="1">
    <location>
        <begin position="199"/>
        <end position="210"/>
    </location>
</feature>
<evidence type="ECO:0000259" key="2">
    <source>
        <dbReference type="PROSITE" id="PS50006"/>
    </source>
</evidence>
<feature type="compositionally biased region" description="Polar residues" evidence="1">
    <location>
        <begin position="186"/>
        <end position="198"/>
    </location>
</feature>
<feature type="compositionally biased region" description="Polar residues" evidence="1">
    <location>
        <begin position="221"/>
        <end position="232"/>
    </location>
</feature>
<dbReference type="Gene3D" id="2.60.200.20">
    <property type="match status" value="1"/>
</dbReference>
<sequence length="478" mass="50317">MTILTLRIENVATLENGGPVSLCLEGRGAQVGRKAGMDWVLPDATRHISGHHFDIAFEYGTYVLHDLSSNGTFLQGERYRLSEPRVLQQGDRLNVGHYVIAVDLAEHPLVAPEPAQHAAPATPQMPVAPPSTVPSPIAAQAPSAPSGGVDPFDDVWGDFGGAPMPPPVEPAPSGLSVPPHAPANAGASQSPDLNSLAGSPSPSELSVPPSFEQRSAEASLAVQSPQAWTAQTPADVAPPHMPAASTPAMPGVADDPHMPPPFTPSSLPEFTTPQPVAPAPHVQAQQAEGHGDAFLRGFLQGAGLQGPEQVQLQPEELGRILGQTMRDGTGEIIAMLQSRAAVKLFISGEDRTMRLAAGNNPMKFLPDAEQAFEAMFLAPRDGYMTGADAFRDALEDIRSHQAAVVAALQPALAEMLAGLSPEEVEETVGGGLVGGNGRKFWAEFKKRWEATAAQGENGMLDAFINAFSRQYSDAVRKG</sequence>
<reference evidence="3 4" key="1">
    <citation type="submission" date="2015-09" db="EMBL/GenBank/DDBJ databases">
        <authorList>
            <consortium name="Swine Surveillance"/>
        </authorList>
    </citation>
    <scope>NUCLEOTIDE SEQUENCE [LARGE SCALE GENOMIC DNA]</scope>
    <source>
        <strain evidence="3 4">CECT 7557</strain>
    </source>
</reference>
<feature type="region of interest" description="Disordered" evidence="1">
    <location>
        <begin position="114"/>
        <end position="243"/>
    </location>
</feature>
<dbReference type="InterPro" id="IPR000253">
    <property type="entry name" value="FHA_dom"/>
</dbReference>
<gene>
    <name evidence="3" type="ORF">TRM7557_01736</name>
</gene>
<feature type="compositionally biased region" description="Low complexity" evidence="1">
    <location>
        <begin position="134"/>
        <end position="146"/>
    </location>
</feature>
<dbReference type="SMART" id="SM00240">
    <property type="entry name" value="FHA"/>
    <property type="match status" value="1"/>
</dbReference>
<keyword evidence="4" id="KW-1185">Reference proteome</keyword>
<dbReference type="Pfam" id="PF00498">
    <property type="entry name" value="FHA"/>
    <property type="match status" value="1"/>
</dbReference>
<dbReference type="RefSeq" id="WP_058289822.1">
    <property type="nucleotide sequence ID" value="NZ_CYSD01000025.1"/>
</dbReference>
<dbReference type="Pfam" id="PF20232">
    <property type="entry name" value="T6SS_FHA_C"/>
    <property type="match status" value="1"/>
</dbReference>
<feature type="domain" description="FHA" evidence="2">
    <location>
        <begin position="29"/>
        <end position="79"/>
    </location>
</feature>
<dbReference type="EMBL" id="CYSD01000025">
    <property type="protein sequence ID" value="CUH78128.1"/>
    <property type="molecule type" value="Genomic_DNA"/>
</dbReference>
<organism evidence="3 4">
    <name type="scientific">Tritonibacter multivorans</name>
    <dbReference type="NCBI Taxonomy" id="928856"/>
    <lineage>
        <taxon>Bacteria</taxon>
        <taxon>Pseudomonadati</taxon>
        <taxon>Pseudomonadota</taxon>
        <taxon>Alphaproteobacteria</taxon>
        <taxon>Rhodobacterales</taxon>
        <taxon>Paracoccaceae</taxon>
        <taxon>Tritonibacter</taxon>
    </lineage>
</organism>
<evidence type="ECO:0000256" key="1">
    <source>
        <dbReference type="SAM" id="MobiDB-lite"/>
    </source>
</evidence>
<evidence type="ECO:0000313" key="4">
    <source>
        <dbReference type="Proteomes" id="UP000052022"/>
    </source>
</evidence>
<dbReference type="CDD" id="cd00060">
    <property type="entry name" value="FHA"/>
    <property type="match status" value="1"/>
</dbReference>
<dbReference type="InterPro" id="IPR008984">
    <property type="entry name" value="SMAD_FHA_dom_sf"/>
</dbReference>
<dbReference type="SUPFAM" id="SSF49879">
    <property type="entry name" value="SMAD/FHA domain"/>
    <property type="match status" value="1"/>
</dbReference>
<dbReference type="InterPro" id="IPR017735">
    <property type="entry name" value="T6SS_FHA"/>
</dbReference>